<comment type="catalytic activity">
    <reaction evidence="5 6">
        <text>5-amino-1-(5-phospho-beta-D-ribosyl)imidazole + hydrogencarbonate + ATP = 5-carboxyamino-1-(5-phospho-D-ribosyl)imidazole + ADP + phosphate + 2 H(+)</text>
        <dbReference type="Rhea" id="RHEA:19317"/>
        <dbReference type="ChEBI" id="CHEBI:15378"/>
        <dbReference type="ChEBI" id="CHEBI:17544"/>
        <dbReference type="ChEBI" id="CHEBI:30616"/>
        <dbReference type="ChEBI" id="CHEBI:43474"/>
        <dbReference type="ChEBI" id="CHEBI:58730"/>
        <dbReference type="ChEBI" id="CHEBI:137981"/>
        <dbReference type="ChEBI" id="CHEBI:456216"/>
        <dbReference type="EC" id="6.3.4.18"/>
    </reaction>
</comment>
<accession>A0A0E3WGA8</accession>
<dbReference type="InterPro" id="IPR016185">
    <property type="entry name" value="PreATP-grasp_dom_sf"/>
</dbReference>
<dbReference type="InterPro" id="IPR011054">
    <property type="entry name" value="Rudment_hybrid_motif"/>
</dbReference>
<dbReference type="InterPro" id="IPR013815">
    <property type="entry name" value="ATP_grasp_subdomain_1"/>
</dbReference>
<keyword evidence="3 5" id="KW-0658">Purine biosynthesis</keyword>
<dbReference type="GO" id="GO:0046872">
    <property type="term" value="F:metal ion binding"/>
    <property type="evidence" value="ECO:0007669"/>
    <property type="project" value="InterPro"/>
</dbReference>
<dbReference type="GO" id="GO:0004638">
    <property type="term" value="F:phosphoribosylaminoimidazole carboxylase activity"/>
    <property type="evidence" value="ECO:0007669"/>
    <property type="project" value="InterPro"/>
</dbReference>
<dbReference type="FunFam" id="3.40.50.20:FF:000016">
    <property type="entry name" value="N5-carboxyaminoimidazole ribonucleotide synthase"/>
    <property type="match status" value="1"/>
</dbReference>
<sequence length="454" mass="47238">MRPEELKTDGLAASAGELKADGLATPAGELTAQSLEAAGQGSPEGRGMAKPAAAASGDTAAPGAGAPRTLLPGAVIGVLGGGQLGRMMALAGSAMGYRFVALDPAPDAPCGQVTPQITAAYDDRDAARELARRADVITYEFENVDADVAALLTAESYVPQGSALLYTTQHRLREKAAVEAAGVPVAPYRKVGSLAELTAAAAELGLPCVLKTATGGYDGKGQAVIRQPEELEAAFRQVAPGASAGGALPELVLEKFVAFKCEISVVAARSASGEVKSFPAAENIHVNNILHLSIVPARVPEEIQRRACELAERIVSGMNAVGLLAVEMFVTESGELFVNELAPRPHNSGHYTMDACVTSQFEQHVRAICNLPLGDTSLLTPVVMVNVLGQHLDGAIQAVCAPDEAGNRLGVAPKLHIYGKAESKTGRKMGHINLLCKDTGDGLSWVEQTNLWRN</sequence>
<dbReference type="PANTHER" id="PTHR11609">
    <property type="entry name" value="PURINE BIOSYNTHESIS PROTEIN 6/7, PUR6/7"/>
    <property type="match status" value="1"/>
</dbReference>
<dbReference type="Pfam" id="PF17769">
    <property type="entry name" value="PurK_C"/>
    <property type="match status" value="1"/>
</dbReference>
<organism evidence="9 10">
    <name type="scientific">Paenibacillus riograndensis SBR5</name>
    <dbReference type="NCBI Taxonomy" id="1073571"/>
    <lineage>
        <taxon>Bacteria</taxon>
        <taxon>Bacillati</taxon>
        <taxon>Bacillota</taxon>
        <taxon>Bacilli</taxon>
        <taxon>Bacillales</taxon>
        <taxon>Paenibacillaceae</taxon>
        <taxon>Paenibacillus</taxon>
        <taxon>Paenibacillus sonchi group</taxon>
    </lineage>
</organism>
<dbReference type="NCBIfam" id="NF004679">
    <property type="entry name" value="PRK06019.1-5"/>
    <property type="match status" value="1"/>
</dbReference>
<keyword evidence="2 5" id="KW-0547">Nucleotide-binding</keyword>
<protein>
    <recommendedName>
        <fullName evidence="5 6">N5-carboxyaminoimidazole ribonucleotide synthase</fullName>
        <shortName evidence="5 6">N5-CAIR synthase</shortName>
        <ecNumber evidence="5 6">6.3.4.18</ecNumber>
    </recommendedName>
    <alternativeName>
        <fullName evidence="5 6">5-(carboxyamino)imidazole ribonucleotide synthetase</fullName>
    </alternativeName>
</protein>
<dbReference type="NCBIfam" id="NF004676">
    <property type="entry name" value="PRK06019.1-2"/>
    <property type="match status" value="1"/>
</dbReference>
<dbReference type="PATRIC" id="fig|1073571.4.peg.810"/>
<dbReference type="UniPathway" id="UPA00074">
    <property type="reaction ID" value="UER00942"/>
</dbReference>
<dbReference type="FunFam" id="3.30.470.20:FF:000029">
    <property type="entry name" value="N5-carboxyaminoimidazole ribonucleotide synthase"/>
    <property type="match status" value="1"/>
</dbReference>
<feature type="region of interest" description="Disordered" evidence="7">
    <location>
        <begin position="1"/>
        <end position="64"/>
    </location>
</feature>
<dbReference type="HAMAP" id="MF_01928">
    <property type="entry name" value="PurK"/>
    <property type="match status" value="1"/>
</dbReference>
<dbReference type="NCBIfam" id="NF004675">
    <property type="entry name" value="PRK06019.1-1"/>
    <property type="match status" value="1"/>
</dbReference>
<dbReference type="InterPro" id="IPR054350">
    <property type="entry name" value="PurT/PurK_preATP-grasp"/>
</dbReference>
<comment type="function">
    <text evidence="5">Catalyzes the ATP-dependent conversion of 5-aminoimidazole ribonucleotide (AIR) and HCO(3)(-) to N5-carboxyaminoimidazole ribonucleotide (N5-CAIR).</text>
</comment>
<dbReference type="SUPFAM" id="SSF56059">
    <property type="entry name" value="Glutathione synthetase ATP-binding domain-like"/>
    <property type="match status" value="1"/>
</dbReference>
<dbReference type="KEGG" id="pri:PRIO_0779"/>
<dbReference type="EMBL" id="LN831776">
    <property type="protein sequence ID" value="CQR52366.1"/>
    <property type="molecule type" value="Genomic_DNA"/>
</dbReference>
<dbReference type="AlphaFoldDB" id="A0A0E3WGA8"/>
<name>A0A0E3WGA8_9BACL</name>
<evidence type="ECO:0000256" key="1">
    <source>
        <dbReference type="ARBA" id="ARBA00022598"/>
    </source>
</evidence>
<dbReference type="GO" id="GO:0005524">
    <property type="term" value="F:ATP binding"/>
    <property type="evidence" value="ECO:0007669"/>
    <property type="project" value="UniProtKB-UniRule"/>
</dbReference>
<evidence type="ECO:0000256" key="2">
    <source>
        <dbReference type="ARBA" id="ARBA00022741"/>
    </source>
</evidence>
<feature type="binding site" evidence="5">
    <location>
        <position position="211"/>
    </location>
    <ligand>
        <name>ATP</name>
        <dbReference type="ChEBI" id="CHEBI:30616"/>
    </ligand>
</feature>
<dbReference type="GO" id="GO:0034028">
    <property type="term" value="F:5-(carboxyamino)imidazole ribonucleotide synthase activity"/>
    <property type="evidence" value="ECO:0007669"/>
    <property type="project" value="UniProtKB-UniRule"/>
</dbReference>
<dbReference type="STRING" id="483937.AMQ84_25660"/>
<feature type="compositionally biased region" description="Low complexity" evidence="7">
    <location>
        <begin position="49"/>
        <end position="64"/>
    </location>
</feature>
<dbReference type="InterPro" id="IPR011761">
    <property type="entry name" value="ATP-grasp"/>
</dbReference>
<dbReference type="Pfam" id="PF02222">
    <property type="entry name" value="ATP-grasp"/>
    <property type="match status" value="1"/>
</dbReference>
<feature type="binding site" evidence="5">
    <location>
        <position position="171"/>
    </location>
    <ligand>
        <name>ATP</name>
        <dbReference type="ChEBI" id="CHEBI:30616"/>
    </ligand>
</feature>
<dbReference type="FunFam" id="3.30.1490.20:FF:000015">
    <property type="entry name" value="N5-carboxyaminoimidazole ribonucleotide synthase"/>
    <property type="match status" value="1"/>
</dbReference>
<keyword evidence="4 5" id="KW-0067">ATP-binding</keyword>
<comment type="function">
    <text evidence="6">Catalyzes the ATP-dependent conversion of 5-aminoimidazole ribonucleotide (AIR) and HCO(3)- to N5-carboxyaminoimidazole ribonucleotide (N5-CAIR).</text>
</comment>
<comment type="pathway">
    <text evidence="5 6">Purine metabolism; IMP biosynthesis via de novo pathway; 5-amino-1-(5-phospho-D-ribosyl)imidazole-4-carboxylate from 5-amino-1-(5-phospho-D-ribosyl)imidazole (N5-CAIR route): step 1/2.</text>
</comment>
<dbReference type="PROSITE" id="PS50975">
    <property type="entry name" value="ATP_GRASP"/>
    <property type="match status" value="1"/>
</dbReference>
<dbReference type="GO" id="GO:0005829">
    <property type="term" value="C:cytosol"/>
    <property type="evidence" value="ECO:0007669"/>
    <property type="project" value="TreeGrafter"/>
</dbReference>
<dbReference type="SUPFAM" id="SSF52440">
    <property type="entry name" value="PreATP-grasp domain"/>
    <property type="match status" value="1"/>
</dbReference>
<evidence type="ECO:0000313" key="10">
    <source>
        <dbReference type="Proteomes" id="UP000033163"/>
    </source>
</evidence>
<dbReference type="Gene3D" id="3.40.50.20">
    <property type="match status" value="1"/>
</dbReference>
<proteinExistence type="inferred from homology"/>
<comment type="subunit">
    <text evidence="5 6">Homodimer.</text>
</comment>
<dbReference type="InterPro" id="IPR003135">
    <property type="entry name" value="ATP-grasp_carboxylate-amine"/>
</dbReference>
<dbReference type="Proteomes" id="UP000033163">
    <property type="component" value="Chromosome I"/>
</dbReference>
<dbReference type="InterPro" id="IPR005875">
    <property type="entry name" value="PurK"/>
</dbReference>
<evidence type="ECO:0000256" key="3">
    <source>
        <dbReference type="ARBA" id="ARBA00022755"/>
    </source>
</evidence>
<feature type="binding site" evidence="5">
    <location>
        <begin position="216"/>
        <end position="222"/>
    </location>
    <ligand>
        <name>ATP</name>
        <dbReference type="ChEBI" id="CHEBI:30616"/>
    </ligand>
</feature>
<evidence type="ECO:0000256" key="4">
    <source>
        <dbReference type="ARBA" id="ARBA00022840"/>
    </source>
</evidence>
<dbReference type="EC" id="6.3.4.18" evidence="5 6"/>
<evidence type="ECO:0000313" key="9">
    <source>
        <dbReference type="EMBL" id="CQR52366.1"/>
    </source>
</evidence>
<feature type="binding site" evidence="5">
    <location>
        <position position="262"/>
    </location>
    <ligand>
        <name>ATP</name>
        <dbReference type="ChEBI" id="CHEBI:30616"/>
    </ligand>
</feature>
<evidence type="ECO:0000256" key="7">
    <source>
        <dbReference type="SAM" id="MobiDB-lite"/>
    </source>
</evidence>
<gene>
    <name evidence="5 6" type="primary">purK</name>
    <name evidence="9" type="ORF">PRIO_0779</name>
</gene>
<evidence type="ECO:0000256" key="5">
    <source>
        <dbReference type="HAMAP-Rule" id="MF_01928"/>
    </source>
</evidence>
<reference evidence="10" key="1">
    <citation type="submission" date="2015-03" db="EMBL/GenBank/DDBJ databases">
        <authorList>
            <person name="Wibberg D."/>
        </authorList>
    </citation>
    <scope>NUCLEOTIDE SEQUENCE [LARGE SCALE GENOMIC DNA]</scope>
</reference>
<evidence type="ECO:0000259" key="8">
    <source>
        <dbReference type="PROSITE" id="PS50975"/>
    </source>
</evidence>
<feature type="domain" description="ATP-grasp" evidence="8">
    <location>
        <begin position="175"/>
        <end position="369"/>
    </location>
</feature>
<keyword evidence="1 5" id="KW-0436">Ligase</keyword>
<comment type="similarity">
    <text evidence="5 6">Belongs to the PurK/PurT family.</text>
</comment>
<dbReference type="Gene3D" id="3.30.470.20">
    <property type="entry name" value="ATP-grasp fold, B domain"/>
    <property type="match status" value="1"/>
</dbReference>
<dbReference type="PANTHER" id="PTHR11609:SF5">
    <property type="entry name" value="PHOSPHORIBOSYLAMINOIMIDAZOLE CARBOXYLASE"/>
    <property type="match status" value="1"/>
</dbReference>
<dbReference type="Pfam" id="PF22660">
    <property type="entry name" value="RS_preATP-grasp-like"/>
    <property type="match status" value="1"/>
</dbReference>
<feature type="binding site" evidence="5">
    <location>
        <position position="285"/>
    </location>
    <ligand>
        <name>ATP</name>
        <dbReference type="ChEBI" id="CHEBI:30616"/>
    </ligand>
</feature>
<feature type="binding site" evidence="5">
    <location>
        <begin position="339"/>
        <end position="340"/>
    </location>
    <ligand>
        <name>ATP</name>
        <dbReference type="ChEBI" id="CHEBI:30616"/>
    </ligand>
</feature>
<dbReference type="Gene3D" id="3.30.1490.20">
    <property type="entry name" value="ATP-grasp fold, A domain"/>
    <property type="match status" value="1"/>
</dbReference>
<evidence type="ECO:0000256" key="6">
    <source>
        <dbReference type="RuleBase" id="RU361200"/>
    </source>
</evidence>
<dbReference type="GO" id="GO:0006189">
    <property type="term" value="P:'de novo' IMP biosynthetic process"/>
    <property type="evidence" value="ECO:0007669"/>
    <property type="project" value="UniProtKB-UniRule"/>
</dbReference>
<dbReference type="InterPro" id="IPR040686">
    <property type="entry name" value="PurK_C"/>
</dbReference>
<dbReference type="HOGENOM" id="CLU_011534_0_1_9"/>
<dbReference type="NCBIfam" id="TIGR01161">
    <property type="entry name" value="purK"/>
    <property type="match status" value="1"/>
</dbReference>
<feature type="binding site" evidence="5">
    <location>
        <begin position="254"/>
        <end position="257"/>
    </location>
    <ligand>
        <name>ATP</name>
        <dbReference type="ChEBI" id="CHEBI:30616"/>
    </ligand>
</feature>
<dbReference type="SUPFAM" id="SSF51246">
    <property type="entry name" value="Rudiment single hybrid motif"/>
    <property type="match status" value="1"/>
</dbReference>